<sequence>MHLNIRLISTAFLLLLIPFAFYLSGWYWKNDSEFSYTILIILYFITETGSIPTAVIISFLLTFCLWRKLGKHHTWLILALSIISMTTTQITKSLLKNHFAEPRPYIAAMHQYDKTAIKKFYMSNKTQQQQEVATYYLHFDHKIPHLLTQHRIKEVAYRFPSGHTIFVASWAFLFIALLPRKKISYFVIIWAALVMASRVLLGMHTPSDLAASVLLALLINWLLLWGFFSIIQSKNNFNLHYQ</sequence>
<feature type="transmembrane region" description="Helical" evidence="4">
    <location>
        <begin position="155"/>
        <end position="178"/>
    </location>
</feature>
<evidence type="ECO:0000313" key="7">
    <source>
        <dbReference type="Proteomes" id="UP000254601"/>
    </source>
</evidence>
<dbReference type="InterPro" id="IPR036938">
    <property type="entry name" value="PAP2/HPO_sf"/>
</dbReference>
<reference evidence="6 7" key="1">
    <citation type="submission" date="2018-06" db="EMBL/GenBank/DDBJ databases">
        <authorList>
            <consortium name="Pathogen Informatics"/>
            <person name="Doyle S."/>
        </authorList>
    </citation>
    <scope>NUCLEOTIDE SEQUENCE [LARGE SCALE GENOMIC DNA]</scope>
    <source>
        <strain evidence="6 7">NCTC13337</strain>
    </source>
</reference>
<dbReference type="RefSeq" id="WP_084601697.1">
    <property type="nucleotide sequence ID" value="NZ_LWHB01000091.1"/>
</dbReference>
<evidence type="ECO:0000259" key="5">
    <source>
        <dbReference type="SMART" id="SM00014"/>
    </source>
</evidence>
<dbReference type="SUPFAM" id="SSF48317">
    <property type="entry name" value="Acid phosphatase/Vanadium-dependent haloperoxidase"/>
    <property type="match status" value="1"/>
</dbReference>
<evidence type="ECO:0000256" key="1">
    <source>
        <dbReference type="ARBA" id="ARBA00012374"/>
    </source>
</evidence>
<feature type="transmembrane region" description="Helical" evidence="4">
    <location>
        <begin position="34"/>
        <end position="63"/>
    </location>
</feature>
<dbReference type="Pfam" id="PF01569">
    <property type="entry name" value="PAP2"/>
    <property type="match status" value="1"/>
</dbReference>
<gene>
    <name evidence="6" type="primary">pgpB</name>
    <name evidence="6" type="ORF">NCTC13337_02256</name>
</gene>
<dbReference type="EC" id="3.6.1.27" evidence="1"/>
<feature type="transmembrane region" description="Helical" evidence="4">
    <location>
        <begin position="209"/>
        <end position="231"/>
    </location>
</feature>
<evidence type="ECO:0000256" key="4">
    <source>
        <dbReference type="SAM" id="Phobius"/>
    </source>
</evidence>
<dbReference type="EMBL" id="UHIC01000001">
    <property type="protein sequence ID" value="SUO97201.1"/>
    <property type="molecule type" value="Genomic_DNA"/>
</dbReference>
<protein>
    <recommendedName>
        <fullName evidence="1">undecaprenyl-diphosphate phosphatase</fullName>
        <ecNumber evidence="1">3.6.1.27</ecNumber>
    </recommendedName>
    <alternativeName>
        <fullName evidence="2">Undecaprenyl pyrophosphate phosphatase</fullName>
    </alternativeName>
</protein>
<keyword evidence="4" id="KW-0812">Transmembrane</keyword>
<dbReference type="PANTHER" id="PTHR14969:SF54">
    <property type="entry name" value="PHOSPHATIDYLGLYCEROPHOSPHATASE B"/>
    <property type="match status" value="1"/>
</dbReference>
<dbReference type="AlphaFoldDB" id="A0A380MZU4"/>
<dbReference type="InterPro" id="IPR000326">
    <property type="entry name" value="PAP2/HPO"/>
</dbReference>
<dbReference type="Gene3D" id="1.20.144.10">
    <property type="entry name" value="Phosphatidic acid phosphatase type 2/haloperoxidase"/>
    <property type="match status" value="1"/>
</dbReference>
<dbReference type="PANTHER" id="PTHR14969">
    <property type="entry name" value="SPHINGOSINE-1-PHOSPHATE PHOSPHOHYDROLASE"/>
    <property type="match status" value="1"/>
</dbReference>
<evidence type="ECO:0000256" key="3">
    <source>
        <dbReference type="ARBA" id="ARBA00047594"/>
    </source>
</evidence>
<dbReference type="SMART" id="SM00014">
    <property type="entry name" value="acidPPc"/>
    <property type="match status" value="1"/>
</dbReference>
<accession>A0A380MZU4</accession>
<feature type="transmembrane region" description="Helical" evidence="4">
    <location>
        <begin position="185"/>
        <end position="203"/>
    </location>
</feature>
<proteinExistence type="predicted"/>
<keyword evidence="7" id="KW-1185">Reference proteome</keyword>
<name>A0A380MZU4_9GAMM</name>
<keyword evidence="4" id="KW-1133">Transmembrane helix</keyword>
<evidence type="ECO:0000313" key="6">
    <source>
        <dbReference type="EMBL" id="SUO97201.1"/>
    </source>
</evidence>
<feature type="transmembrane region" description="Helical" evidence="4">
    <location>
        <begin position="7"/>
        <end position="28"/>
    </location>
</feature>
<dbReference type="OrthoDB" id="5586741at2"/>
<feature type="domain" description="Phosphatidic acid phosphatase type 2/haloperoxidase" evidence="5">
    <location>
        <begin position="76"/>
        <end position="224"/>
    </location>
</feature>
<organism evidence="6 7">
    <name type="scientific">Suttonella ornithocola</name>
    <dbReference type="NCBI Taxonomy" id="279832"/>
    <lineage>
        <taxon>Bacteria</taxon>
        <taxon>Pseudomonadati</taxon>
        <taxon>Pseudomonadota</taxon>
        <taxon>Gammaproteobacteria</taxon>
        <taxon>Cardiobacteriales</taxon>
        <taxon>Cardiobacteriaceae</taxon>
        <taxon>Suttonella</taxon>
    </lineage>
</organism>
<evidence type="ECO:0000256" key="2">
    <source>
        <dbReference type="ARBA" id="ARBA00032707"/>
    </source>
</evidence>
<dbReference type="Proteomes" id="UP000254601">
    <property type="component" value="Unassembled WGS sequence"/>
</dbReference>
<dbReference type="GO" id="GO:0005886">
    <property type="term" value="C:plasma membrane"/>
    <property type="evidence" value="ECO:0007669"/>
    <property type="project" value="TreeGrafter"/>
</dbReference>
<keyword evidence="4" id="KW-0472">Membrane</keyword>
<dbReference type="GO" id="GO:0050380">
    <property type="term" value="F:undecaprenyl-diphosphatase activity"/>
    <property type="evidence" value="ECO:0007669"/>
    <property type="project" value="UniProtKB-EC"/>
</dbReference>
<comment type="catalytic activity">
    <reaction evidence="3">
        <text>di-trans,octa-cis-undecaprenyl diphosphate + H2O = di-trans,octa-cis-undecaprenyl phosphate + phosphate + H(+)</text>
        <dbReference type="Rhea" id="RHEA:28094"/>
        <dbReference type="ChEBI" id="CHEBI:15377"/>
        <dbReference type="ChEBI" id="CHEBI:15378"/>
        <dbReference type="ChEBI" id="CHEBI:43474"/>
        <dbReference type="ChEBI" id="CHEBI:58405"/>
        <dbReference type="ChEBI" id="CHEBI:60392"/>
        <dbReference type="EC" id="3.6.1.27"/>
    </reaction>
</comment>
<dbReference type="CDD" id="cd01610">
    <property type="entry name" value="PAP2_like"/>
    <property type="match status" value="1"/>
</dbReference>
<keyword evidence="6" id="KW-0378">Hydrolase</keyword>